<feature type="compositionally biased region" description="Polar residues" evidence="1">
    <location>
        <begin position="1154"/>
        <end position="1165"/>
    </location>
</feature>
<evidence type="ECO:0000313" key="2">
    <source>
        <dbReference type="EMBL" id="GMR59448.1"/>
    </source>
</evidence>
<feature type="region of interest" description="Disordered" evidence="1">
    <location>
        <begin position="306"/>
        <end position="381"/>
    </location>
</feature>
<evidence type="ECO:0000256" key="1">
    <source>
        <dbReference type="SAM" id="MobiDB-lite"/>
    </source>
</evidence>
<feature type="compositionally biased region" description="Low complexity" evidence="1">
    <location>
        <begin position="709"/>
        <end position="750"/>
    </location>
</feature>
<feature type="region of interest" description="Disordered" evidence="1">
    <location>
        <begin position="762"/>
        <end position="793"/>
    </location>
</feature>
<feature type="compositionally biased region" description="Low complexity" evidence="1">
    <location>
        <begin position="497"/>
        <end position="511"/>
    </location>
</feature>
<gene>
    <name evidence="2" type="ORF">PMAYCL1PPCAC_29643</name>
</gene>
<feature type="region of interest" description="Disordered" evidence="1">
    <location>
        <begin position="432"/>
        <end position="750"/>
    </location>
</feature>
<reference evidence="3" key="1">
    <citation type="submission" date="2022-10" db="EMBL/GenBank/DDBJ databases">
        <title>Genome assembly of Pristionchus species.</title>
        <authorList>
            <person name="Yoshida K."/>
            <person name="Sommer R.J."/>
        </authorList>
    </citation>
    <scope>NUCLEOTIDE SEQUENCE [LARGE SCALE GENOMIC DNA]</scope>
    <source>
        <strain evidence="3">RS5460</strain>
    </source>
</reference>
<dbReference type="Proteomes" id="UP001328107">
    <property type="component" value="Unassembled WGS sequence"/>
</dbReference>
<feature type="compositionally biased region" description="Low complexity" evidence="1">
    <location>
        <begin position="450"/>
        <end position="487"/>
    </location>
</feature>
<feature type="compositionally biased region" description="Basic and acidic residues" evidence="1">
    <location>
        <begin position="541"/>
        <end position="551"/>
    </location>
</feature>
<feature type="region of interest" description="Disordered" evidence="1">
    <location>
        <begin position="1107"/>
        <end position="1199"/>
    </location>
</feature>
<keyword evidence="3" id="KW-1185">Reference proteome</keyword>
<feature type="compositionally biased region" description="Gly residues" evidence="1">
    <location>
        <begin position="1121"/>
        <end position="1132"/>
    </location>
</feature>
<feature type="region of interest" description="Disordered" evidence="1">
    <location>
        <begin position="808"/>
        <end position="923"/>
    </location>
</feature>
<feature type="compositionally biased region" description="Low complexity" evidence="1">
    <location>
        <begin position="762"/>
        <end position="785"/>
    </location>
</feature>
<feature type="compositionally biased region" description="Pro residues" evidence="1">
    <location>
        <begin position="818"/>
        <end position="829"/>
    </location>
</feature>
<comment type="caution">
    <text evidence="2">The sequence shown here is derived from an EMBL/GenBank/DDBJ whole genome shotgun (WGS) entry which is preliminary data.</text>
</comment>
<feature type="compositionally biased region" description="Basic and acidic residues" evidence="1">
    <location>
        <begin position="981"/>
        <end position="1001"/>
    </location>
</feature>
<sequence length="1199" mass="126730">MDVTSGGGSGHSPPVVMIRQMNGMQEHDPAERRSMVELNRQTMRAPNQQRSFPLPGSVEQLSTIGAPSQSALTPSLYTPVYQAHAGNRHSYSGGPVLLPNYGLIAEDQLGKSQFCGFTSPPFQQRRLVASQRSFDSSSTGGINQCGKGGGNTRSLVLSAVSEDEMSSPSSSARRRYGEVVEQGPEMSDSISSSPREGSSNGGNTPQLTPKHSGRSSSQHSQHMYPVPGQLLVDPATGQHFIVPSQGGVPPTPQPIYYQPMYYPSAPVQAASTPHQFYGYAPMQGYGMAPLAQFSSRFAVPTYSPSMGGRHYQQAACSTDEMARVNDDSSSPQAPGSPHFGKGVTSFAAGYHQSRREDQDGRPSPPSSQPEDPEGGRDPFRRDVTRSSAEYRQMMSASEVNGTSVRYGGGQGMMVAPGSAPVLPITDQSAPLWWTSPSSRQRQGKGSFIGESTSYTDTESSSYVRRVTPPTLSSTTVSDSESSRSVLSNPYFQQHPHAVAGAATTFAAQAATSGQDPSPPMPKPKAIRMEIDLNKPMPEEEELRKAEEERNKAKASRAPPTAFTVSFGDEGGEGEEKGGVGKGRGMTLQDAARRGRMARRSVGGAAGSVLAGGGSSSGSRGGRPSTGLVREGSGDDKGFLLERLLHGDKGRPATADPSSSSSSGVHSMGVREKRDTDNNSDAGTYVIGQSEARQHSTLITSQIIERDSDGSSTETETTVSRSPSPVGRKSLAVSVSHPSSSSTATSNENTSRMLLTELAKLKAMGGAAALSPRGAASAAGSSASGSIPKARQTLMSSLPNRSVFGMAASSAGLTAPRPSALPPPLPPPSPAAAQRHQPPMHSPQPVSSTVSGGNFRKSKYRCQSETRADGGRFSMRSTGGASGGMNAACTGGSPLTAPKRPPFKVGGGRPLLQSGNVAAERQRENEMTAWLRRKDYNPMKAAMEAKKQAALKNRSDQFVNNRSISFHVGNNGQQKPPPRGTELVRNKSSESLHATAEDEARSHASQRVIAEYSRGVVEDINKLTKQHSKTKDQKALSGLAKVVDQLSTKCKKSIELIRAQNKGCLSVSVEDLLATAVEPPRDDESLTHQLDRLSNAFDAVQRYLEQYSLDDKDVSSSEGEETGGGLSGSGRRGGPPSTFSSFSAYRQPRGGQTTGGNRSTFTSVASSFARPGRATNAYRAKLMGGAAHRSPSGGRPSKNN</sequence>
<feature type="compositionally biased region" description="Gly residues" evidence="1">
    <location>
        <begin position="603"/>
        <end position="620"/>
    </location>
</feature>
<accession>A0AAN5D9P0</accession>
<feature type="compositionally biased region" description="Polar residues" evidence="1">
    <location>
        <begin position="188"/>
        <end position="209"/>
    </location>
</feature>
<name>A0AAN5D9P0_9BILA</name>
<dbReference type="AlphaFoldDB" id="A0AAN5D9P0"/>
<feature type="region of interest" description="Disordered" evidence="1">
    <location>
        <begin position="130"/>
        <end position="230"/>
    </location>
</feature>
<feature type="compositionally biased region" description="Polar residues" evidence="1">
    <location>
        <begin position="130"/>
        <end position="139"/>
    </location>
</feature>
<feature type="compositionally biased region" description="Basic and acidic residues" evidence="1">
    <location>
        <begin position="631"/>
        <end position="650"/>
    </location>
</feature>
<evidence type="ECO:0000313" key="3">
    <source>
        <dbReference type="Proteomes" id="UP001328107"/>
    </source>
</evidence>
<proteinExistence type="predicted"/>
<protein>
    <submittedName>
        <fullName evidence="2">Uncharacterized protein</fullName>
    </submittedName>
</protein>
<organism evidence="2 3">
    <name type="scientific">Pristionchus mayeri</name>
    <dbReference type="NCBI Taxonomy" id="1317129"/>
    <lineage>
        <taxon>Eukaryota</taxon>
        <taxon>Metazoa</taxon>
        <taxon>Ecdysozoa</taxon>
        <taxon>Nematoda</taxon>
        <taxon>Chromadorea</taxon>
        <taxon>Rhabditida</taxon>
        <taxon>Rhabditina</taxon>
        <taxon>Diplogasteromorpha</taxon>
        <taxon>Diplogasteroidea</taxon>
        <taxon>Neodiplogasteridae</taxon>
        <taxon>Pristionchus</taxon>
    </lineage>
</organism>
<feature type="region of interest" description="Disordered" evidence="1">
    <location>
        <begin position="965"/>
        <end position="1004"/>
    </location>
</feature>
<dbReference type="EMBL" id="BTRK01000006">
    <property type="protein sequence ID" value="GMR59448.1"/>
    <property type="molecule type" value="Genomic_DNA"/>
</dbReference>